<name>A0A1Q2HV06_9CORY</name>
<protein>
    <submittedName>
        <fullName evidence="1">Uncharacterized protein</fullName>
    </submittedName>
</protein>
<proteinExistence type="predicted"/>
<evidence type="ECO:0000313" key="1">
    <source>
        <dbReference type="EMBL" id="AQQ14662.1"/>
    </source>
</evidence>
<reference evidence="1 2" key="1">
    <citation type="submission" date="2016-12" db="EMBL/GenBank/DDBJ databases">
        <authorList>
            <person name="Song W.-J."/>
            <person name="Kurnit D.M."/>
        </authorList>
    </citation>
    <scope>NUCLEOTIDE SEQUENCE [LARGE SCALE GENOMIC DNA]</scope>
    <source>
        <strain evidence="1 2">DSM 30827</strain>
    </source>
</reference>
<dbReference type="AlphaFoldDB" id="A0A1Q2HV06"/>
<organism evidence="1 2">
    <name type="scientific">Corynebacterium glaucum</name>
    <dbReference type="NCBI Taxonomy" id="187491"/>
    <lineage>
        <taxon>Bacteria</taxon>
        <taxon>Bacillati</taxon>
        <taxon>Actinomycetota</taxon>
        <taxon>Actinomycetes</taxon>
        <taxon>Mycobacteriales</taxon>
        <taxon>Corynebacteriaceae</taxon>
        <taxon>Corynebacterium</taxon>
    </lineage>
</organism>
<sequence>MTAGRTGKDAVELFNFAVTEGALTDADRYIPALRKLGVSVADLQRLRITIAGVSGTRRGVLEVRSGTPSLALRPLAPAPSEITVHSLPIPDERLEPGTFGPDVGWQQSQLAQLGAHEGLLVDASSRVISAIMYPLLVVEPGRVRVSSHPDTAHSIALESVLDLLGHQGVEIVEEPRGFDRGDLMDREVWVIDPVYGARLVDTWIEYGTKRPARLLFDRHGVPSHREVNEVRRRSAATV</sequence>
<dbReference type="EMBL" id="CP019688">
    <property type="protein sequence ID" value="AQQ14662.1"/>
    <property type="molecule type" value="Genomic_DNA"/>
</dbReference>
<dbReference type="Proteomes" id="UP000217209">
    <property type="component" value="Chromosome"/>
</dbReference>
<dbReference type="RefSeq" id="WP_157731248.1">
    <property type="nucleotide sequence ID" value="NZ_CP019688.1"/>
</dbReference>
<keyword evidence="2" id="KW-1185">Reference proteome</keyword>
<dbReference type="Gene3D" id="3.20.10.10">
    <property type="entry name" value="D-amino Acid Aminotransferase, subunit A, domain 2"/>
    <property type="match status" value="1"/>
</dbReference>
<evidence type="ECO:0000313" key="2">
    <source>
        <dbReference type="Proteomes" id="UP000217209"/>
    </source>
</evidence>
<dbReference type="KEGG" id="cgv:CGLAU_03410"/>
<dbReference type="OrthoDB" id="4401126at2"/>
<gene>
    <name evidence="1" type="ORF">CGLAU_03410</name>
</gene>
<dbReference type="InterPro" id="IPR043132">
    <property type="entry name" value="BCAT-like_C"/>
</dbReference>
<accession>A0A1Q2HV06</accession>